<dbReference type="EMBL" id="VUJU01002783">
    <property type="protein sequence ID" value="KAF0760114.1"/>
    <property type="molecule type" value="Genomic_DNA"/>
</dbReference>
<comment type="caution">
    <text evidence="1">The sequence shown here is derived from an EMBL/GenBank/DDBJ whole genome shotgun (WGS) entry which is preliminary data.</text>
</comment>
<accession>A0A6G0YQS3</accession>
<gene>
    <name evidence="1" type="ORF">FWK35_00017509</name>
</gene>
<evidence type="ECO:0000313" key="2">
    <source>
        <dbReference type="Proteomes" id="UP000478052"/>
    </source>
</evidence>
<evidence type="ECO:0008006" key="3">
    <source>
        <dbReference type="Google" id="ProtNLM"/>
    </source>
</evidence>
<name>A0A6G0YQS3_APHCR</name>
<protein>
    <recommendedName>
        <fullName evidence="3">MULE domain-containing protein</fullName>
    </recommendedName>
</protein>
<keyword evidence="2" id="KW-1185">Reference proteome</keyword>
<organism evidence="1 2">
    <name type="scientific">Aphis craccivora</name>
    <name type="common">Cowpea aphid</name>
    <dbReference type="NCBI Taxonomy" id="307492"/>
    <lineage>
        <taxon>Eukaryota</taxon>
        <taxon>Metazoa</taxon>
        <taxon>Ecdysozoa</taxon>
        <taxon>Arthropoda</taxon>
        <taxon>Hexapoda</taxon>
        <taxon>Insecta</taxon>
        <taxon>Pterygota</taxon>
        <taxon>Neoptera</taxon>
        <taxon>Paraneoptera</taxon>
        <taxon>Hemiptera</taxon>
        <taxon>Sternorrhyncha</taxon>
        <taxon>Aphidomorpha</taxon>
        <taxon>Aphidoidea</taxon>
        <taxon>Aphididae</taxon>
        <taxon>Aphidini</taxon>
        <taxon>Aphis</taxon>
        <taxon>Aphis</taxon>
    </lineage>
</organism>
<proteinExistence type="predicted"/>
<reference evidence="1 2" key="1">
    <citation type="submission" date="2019-08" db="EMBL/GenBank/DDBJ databases">
        <title>Whole genome of Aphis craccivora.</title>
        <authorList>
            <person name="Voronova N.V."/>
            <person name="Shulinski R.S."/>
            <person name="Bandarenka Y.V."/>
            <person name="Zhorov D.G."/>
            <person name="Warner D."/>
        </authorList>
    </citation>
    <scope>NUCLEOTIDE SEQUENCE [LARGE SCALE GENOMIC DNA]</scope>
    <source>
        <strain evidence="1">180601</strain>
        <tissue evidence="1">Whole Body</tissue>
    </source>
</reference>
<evidence type="ECO:0000313" key="1">
    <source>
        <dbReference type="EMBL" id="KAF0760114.1"/>
    </source>
</evidence>
<dbReference type="AlphaFoldDB" id="A0A6G0YQS3"/>
<dbReference type="OrthoDB" id="6586959at2759"/>
<sequence>MTLIHKLLNIVGIHNAILFVWPSTNIIGCRLHLTQAWYRKIQELGLSTEYKENCCLGLHLD</sequence>
<dbReference type="Proteomes" id="UP000478052">
    <property type="component" value="Unassembled WGS sequence"/>
</dbReference>